<keyword evidence="4" id="KW-1185">Reference proteome</keyword>
<protein>
    <submittedName>
        <fullName evidence="3">Uncharacterized protein</fullName>
    </submittedName>
</protein>
<feature type="compositionally biased region" description="Basic residues" evidence="1">
    <location>
        <begin position="275"/>
        <end position="285"/>
    </location>
</feature>
<accession>A4RW09</accession>
<dbReference type="Proteomes" id="UP000001568">
    <property type="component" value="Chromosome 4"/>
</dbReference>
<proteinExistence type="predicted"/>
<feature type="compositionally biased region" description="Basic residues" evidence="1">
    <location>
        <begin position="368"/>
        <end position="379"/>
    </location>
</feature>
<feature type="compositionally biased region" description="Acidic residues" evidence="1">
    <location>
        <begin position="316"/>
        <end position="325"/>
    </location>
</feature>
<keyword evidence="2" id="KW-0732">Signal</keyword>
<dbReference type="HOGENOM" id="CLU_626120_0_0_1"/>
<feature type="chain" id="PRO_5002672933" evidence="2">
    <location>
        <begin position="32"/>
        <end position="438"/>
    </location>
</feature>
<dbReference type="Gramene" id="ABO95536">
    <property type="protein sequence ID" value="ABO95536"/>
    <property type="gene ID" value="OSTLU_31173"/>
</dbReference>
<dbReference type="PROSITE" id="PS51257">
    <property type="entry name" value="PROKAR_LIPOPROTEIN"/>
    <property type="match status" value="1"/>
</dbReference>
<evidence type="ECO:0000313" key="3">
    <source>
        <dbReference type="EMBL" id="ABO95536.1"/>
    </source>
</evidence>
<name>A4RW09_OSTLU</name>
<feature type="region of interest" description="Disordered" evidence="1">
    <location>
        <begin position="275"/>
        <end position="414"/>
    </location>
</feature>
<evidence type="ECO:0000313" key="4">
    <source>
        <dbReference type="Proteomes" id="UP000001568"/>
    </source>
</evidence>
<reference evidence="3 4" key="1">
    <citation type="journal article" date="2007" name="Proc. Natl. Acad. Sci. U.S.A.">
        <title>The tiny eukaryote Ostreococcus provides genomic insights into the paradox of plankton speciation.</title>
        <authorList>
            <person name="Palenik B."/>
            <person name="Grimwood J."/>
            <person name="Aerts A."/>
            <person name="Rouze P."/>
            <person name="Salamov A."/>
            <person name="Putnam N."/>
            <person name="Dupont C."/>
            <person name="Jorgensen R."/>
            <person name="Derelle E."/>
            <person name="Rombauts S."/>
            <person name="Zhou K."/>
            <person name="Otillar R."/>
            <person name="Merchant S.S."/>
            <person name="Podell S."/>
            <person name="Gaasterland T."/>
            <person name="Napoli C."/>
            <person name="Gendler K."/>
            <person name="Manuell A."/>
            <person name="Tai V."/>
            <person name="Vallon O."/>
            <person name="Piganeau G."/>
            <person name="Jancek S."/>
            <person name="Heijde M."/>
            <person name="Jabbari K."/>
            <person name="Bowler C."/>
            <person name="Lohr M."/>
            <person name="Robbens S."/>
            <person name="Werner G."/>
            <person name="Dubchak I."/>
            <person name="Pazour G.J."/>
            <person name="Ren Q."/>
            <person name="Paulsen I."/>
            <person name="Delwiche C."/>
            <person name="Schmutz J."/>
            <person name="Rokhsar D."/>
            <person name="Van de Peer Y."/>
            <person name="Moreau H."/>
            <person name="Grigoriev I.V."/>
        </authorList>
    </citation>
    <scope>NUCLEOTIDE SEQUENCE [LARGE SCALE GENOMIC DNA]</scope>
    <source>
        <strain evidence="3 4">CCE9901</strain>
    </source>
</reference>
<feature type="compositionally biased region" description="Acidic residues" evidence="1">
    <location>
        <begin position="289"/>
        <end position="298"/>
    </location>
</feature>
<gene>
    <name evidence="3" type="ORF">OSTLU_31173</name>
</gene>
<dbReference type="AlphaFoldDB" id="A4RW09"/>
<sequence>MDATTRRGSVGRLSSALALVGALAALACVAGLGGDRGVAARAGLGSHHGHKKEILEGSTKNCVNAAADNAAGTFQMETSKCEDLSTPGCVGHRSMCRFCQTHMATNRNHDWPVCPATVCAENDVHGCKSESGKKMTKRELAWDILRQHVLDHNSMVAGIKIGKCHGNSQDHGLGRYQYSDSQCLRSGLPGCLGAGAACRFCNVKNAKKAGNEWPTCPMAVCDKYDVKSKYCAKLTQYHVPPETPPKDWDEKSLPDTMSVELDEDDEDADSLKLKSVKSHHQHKHKHSEDDDDDDDDDIDAKPVSKHSKHSDSAGLGEDEGEDDDEYYSKESTIPVEADDDDDDDDDDEEDEEDYEDDEDEDEDEDKSHVKKHHHHHSKVKLGNQAALDDQAIVHTHKNEQSVKQTHAASDLDSLVFEEIDVEAISSERGKKRSSRGTE</sequence>
<dbReference type="OMA" id="CQTHMAT"/>
<dbReference type="STRING" id="436017.A4RW09"/>
<dbReference type="RefSeq" id="XP_001417243.1">
    <property type="nucleotide sequence ID" value="XM_001417206.1"/>
</dbReference>
<feature type="signal peptide" evidence="2">
    <location>
        <begin position="1"/>
        <end position="31"/>
    </location>
</feature>
<evidence type="ECO:0000256" key="2">
    <source>
        <dbReference type="SAM" id="SignalP"/>
    </source>
</evidence>
<organism evidence="3 4">
    <name type="scientific">Ostreococcus lucimarinus (strain CCE9901)</name>
    <dbReference type="NCBI Taxonomy" id="436017"/>
    <lineage>
        <taxon>Eukaryota</taxon>
        <taxon>Viridiplantae</taxon>
        <taxon>Chlorophyta</taxon>
        <taxon>Mamiellophyceae</taxon>
        <taxon>Mamiellales</taxon>
        <taxon>Bathycoccaceae</taxon>
        <taxon>Ostreococcus</taxon>
    </lineage>
</organism>
<dbReference type="OrthoDB" id="10513333at2759"/>
<dbReference type="KEGG" id="olu:OSTLU_31173"/>
<dbReference type="EMBL" id="CP000584">
    <property type="protein sequence ID" value="ABO95536.1"/>
    <property type="molecule type" value="Genomic_DNA"/>
</dbReference>
<dbReference type="GeneID" id="5001332"/>
<feature type="compositionally biased region" description="Acidic residues" evidence="1">
    <location>
        <begin position="336"/>
        <end position="364"/>
    </location>
</feature>
<evidence type="ECO:0000256" key="1">
    <source>
        <dbReference type="SAM" id="MobiDB-lite"/>
    </source>
</evidence>